<dbReference type="AlphaFoldDB" id="A0A9P4QFZ7"/>
<dbReference type="GO" id="GO:0016705">
    <property type="term" value="F:oxidoreductase activity, acting on paired donors, with incorporation or reduction of molecular oxygen"/>
    <property type="evidence" value="ECO:0007669"/>
    <property type="project" value="InterPro"/>
</dbReference>
<accession>A0A9P4QFZ7</accession>
<evidence type="ECO:0000313" key="10">
    <source>
        <dbReference type="Proteomes" id="UP000799441"/>
    </source>
</evidence>
<organism evidence="9 10">
    <name type="scientific">Polychaeton citri CBS 116435</name>
    <dbReference type="NCBI Taxonomy" id="1314669"/>
    <lineage>
        <taxon>Eukaryota</taxon>
        <taxon>Fungi</taxon>
        <taxon>Dikarya</taxon>
        <taxon>Ascomycota</taxon>
        <taxon>Pezizomycotina</taxon>
        <taxon>Dothideomycetes</taxon>
        <taxon>Dothideomycetidae</taxon>
        <taxon>Capnodiales</taxon>
        <taxon>Capnodiaceae</taxon>
        <taxon>Polychaeton</taxon>
    </lineage>
</organism>
<protein>
    <submittedName>
        <fullName evidence="9">Cytochrome P450 monooxygenase</fullName>
    </submittedName>
</protein>
<reference evidence="9" key="1">
    <citation type="journal article" date="2020" name="Stud. Mycol.">
        <title>101 Dothideomycetes genomes: a test case for predicting lifestyles and emergence of pathogens.</title>
        <authorList>
            <person name="Haridas S."/>
            <person name="Albert R."/>
            <person name="Binder M."/>
            <person name="Bloem J."/>
            <person name="Labutti K."/>
            <person name="Salamov A."/>
            <person name="Andreopoulos B."/>
            <person name="Baker S."/>
            <person name="Barry K."/>
            <person name="Bills G."/>
            <person name="Bluhm B."/>
            <person name="Cannon C."/>
            <person name="Castanera R."/>
            <person name="Culley D."/>
            <person name="Daum C."/>
            <person name="Ezra D."/>
            <person name="Gonzalez J."/>
            <person name="Henrissat B."/>
            <person name="Kuo A."/>
            <person name="Liang C."/>
            <person name="Lipzen A."/>
            <person name="Lutzoni F."/>
            <person name="Magnuson J."/>
            <person name="Mondo S."/>
            <person name="Nolan M."/>
            <person name="Ohm R."/>
            <person name="Pangilinan J."/>
            <person name="Park H.-J."/>
            <person name="Ramirez L."/>
            <person name="Alfaro M."/>
            <person name="Sun H."/>
            <person name="Tritt A."/>
            <person name="Yoshinaga Y."/>
            <person name="Zwiers L.-H."/>
            <person name="Turgeon B."/>
            <person name="Goodwin S."/>
            <person name="Spatafora J."/>
            <person name="Crous P."/>
            <person name="Grigoriev I."/>
        </authorList>
    </citation>
    <scope>NUCLEOTIDE SEQUENCE</scope>
    <source>
        <strain evidence="9">CBS 116435</strain>
    </source>
</reference>
<dbReference type="GO" id="GO:0005506">
    <property type="term" value="F:iron ion binding"/>
    <property type="evidence" value="ECO:0007669"/>
    <property type="project" value="InterPro"/>
</dbReference>
<keyword evidence="8" id="KW-0472">Membrane</keyword>
<dbReference type="CDD" id="cd11058">
    <property type="entry name" value="CYP60B-like"/>
    <property type="match status" value="1"/>
</dbReference>
<feature type="binding site" description="axial binding residue" evidence="6">
    <location>
        <position position="447"/>
    </location>
    <ligand>
        <name>heme</name>
        <dbReference type="ChEBI" id="CHEBI:30413"/>
    </ligand>
    <ligandPart>
        <name>Fe</name>
        <dbReference type="ChEBI" id="CHEBI:18248"/>
    </ligandPart>
</feature>
<name>A0A9P4QFZ7_9PEZI</name>
<sequence>MSAVAEATGSHLHLVAAVVVLPIVFWVGMVIHRLYIHPLKHIPGPKLNAISRLPYAYHVKMGTTVQNVAALHAKYGSVVRVTPNELSFSDGETAWPEIYGLRTGKLKGHQNMRKDPVWYSPSVSGAKSLLVTDDEGHSRMRRILAHAFSDRALKEQEDLIQKYVDQLLQGLTEVAQSGKSCDVVAWYNWTTFDVIADLLYGEPFGCLQNRTTHKYVELLFANVMGFGNLYMSTYFPLLKKLFINNKSVSARYEFYDWVDEQTKKRMSRETARPDFMQKIMDHNTEKDGSSTISHAEIIANGIFLLVAGSETTATLLSGVSYHLMRNPAVYHKLKEEIRTNFKNYEDITLEAVNETPYLIAVLQEALRIFPPLPTGFPRRTPPGGETVSGVFIPENTGVYVSSWAVGHDEKNFKNADKFVPERWQGAEEYADDKRQAMQPFSFGPRNCLGRNLAVSEMRLILAKMMWSFDWELEPAGKNWIDGCRVFTLMQKPELPIKFSIVQRD</sequence>
<evidence type="ECO:0000256" key="7">
    <source>
        <dbReference type="RuleBase" id="RU000461"/>
    </source>
</evidence>
<comment type="similarity">
    <text evidence="2 7">Belongs to the cytochrome P450 family.</text>
</comment>
<evidence type="ECO:0000256" key="6">
    <source>
        <dbReference type="PIRSR" id="PIRSR602401-1"/>
    </source>
</evidence>
<dbReference type="PRINTS" id="PR00463">
    <property type="entry name" value="EP450I"/>
</dbReference>
<dbReference type="InterPro" id="IPR001128">
    <property type="entry name" value="Cyt_P450"/>
</dbReference>
<evidence type="ECO:0000256" key="8">
    <source>
        <dbReference type="SAM" id="Phobius"/>
    </source>
</evidence>
<proteinExistence type="inferred from homology"/>
<dbReference type="InterPro" id="IPR002401">
    <property type="entry name" value="Cyt_P450_E_grp-I"/>
</dbReference>
<evidence type="ECO:0000313" key="9">
    <source>
        <dbReference type="EMBL" id="KAF2724159.1"/>
    </source>
</evidence>
<evidence type="ECO:0000256" key="3">
    <source>
        <dbReference type="ARBA" id="ARBA00022617"/>
    </source>
</evidence>
<dbReference type="SUPFAM" id="SSF48264">
    <property type="entry name" value="Cytochrome P450"/>
    <property type="match status" value="1"/>
</dbReference>
<gene>
    <name evidence="9" type="ORF">K431DRAFT_282430</name>
</gene>
<comment type="caution">
    <text evidence="9">The sequence shown here is derived from an EMBL/GenBank/DDBJ whole genome shotgun (WGS) entry which is preliminary data.</text>
</comment>
<dbReference type="Pfam" id="PF00067">
    <property type="entry name" value="p450"/>
    <property type="match status" value="1"/>
</dbReference>
<dbReference type="InterPro" id="IPR017972">
    <property type="entry name" value="Cyt_P450_CS"/>
</dbReference>
<dbReference type="GO" id="GO:0020037">
    <property type="term" value="F:heme binding"/>
    <property type="evidence" value="ECO:0007669"/>
    <property type="project" value="InterPro"/>
</dbReference>
<dbReference type="PANTHER" id="PTHR24305">
    <property type="entry name" value="CYTOCHROME P450"/>
    <property type="match status" value="1"/>
</dbReference>
<feature type="transmembrane region" description="Helical" evidence="8">
    <location>
        <begin position="12"/>
        <end position="36"/>
    </location>
</feature>
<evidence type="ECO:0000256" key="1">
    <source>
        <dbReference type="ARBA" id="ARBA00001971"/>
    </source>
</evidence>
<keyword evidence="7" id="KW-0560">Oxidoreductase</keyword>
<dbReference type="EMBL" id="MU003773">
    <property type="protein sequence ID" value="KAF2724159.1"/>
    <property type="molecule type" value="Genomic_DNA"/>
</dbReference>
<dbReference type="OrthoDB" id="1470350at2759"/>
<keyword evidence="8" id="KW-1133">Transmembrane helix</keyword>
<evidence type="ECO:0000256" key="4">
    <source>
        <dbReference type="ARBA" id="ARBA00022723"/>
    </source>
</evidence>
<dbReference type="PROSITE" id="PS00086">
    <property type="entry name" value="CYTOCHROME_P450"/>
    <property type="match status" value="1"/>
</dbReference>
<dbReference type="Proteomes" id="UP000799441">
    <property type="component" value="Unassembled WGS sequence"/>
</dbReference>
<keyword evidence="4 6" id="KW-0479">Metal-binding</keyword>
<dbReference type="PRINTS" id="PR00385">
    <property type="entry name" value="P450"/>
</dbReference>
<keyword evidence="10" id="KW-1185">Reference proteome</keyword>
<evidence type="ECO:0000256" key="2">
    <source>
        <dbReference type="ARBA" id="ARBA00010617"/>
    </source>
</evidence>
<dbReference type="Gene3D" id="1.10.630.10">
    <property type="entry name" value="Cytochrome P450"/>
    <property type="match status" value="1"/>
</dbReference>
<keyword evidence="7 9" id="KW-0503">Monooxygenase</keyword>
<keyword evidence="3 6" id="KW-0349">Heme</keyword>
<dbReference type="InterPro" id="IPR050121">
    <property type="entry name" value="Cytochrome_P450_monoxygenase"/>
</dbReference>
<dbReference type="GO" id="GO:0004497">
    <property type="term" value="F:monooxygenase activity"/>
    <property type="evidence" value="ECO:0007669"/>
    <property type="project" value="UniProtKB-KW"/>
</dbReference>
<evidence type="ECO:0000256" key="5">
    <source>
        <dbReference type="ARBA" id="ARBA00023004"/>
    </source>
</evidence>
<dbReference type="InterPro" id="IPR036396">
    <property type="entry name" value="Cyt_P450_sf"/>
</dbReference>
<comment type="cofactor">
    <cofactor evidence="1 6">
        <name>heme</name>
        <dbReference type="ChEBI" id="CHEBI:30413"/>
    </cofactor>
</comment>
<dbReference type="PANTHER" id="PTHR24305:SF210">
    <property type="entry name" value="CYTOCHROME P450 MONOOXYGENASE ASQL-RELATED"/>
    <property type="match status" value="1"/>
</dbReference>
<keyword evidence="8" id="KW-0812">Transmembrane</keyword>
<keyword evidence="5 6" id="KW-0408">Iron</keyword>